<protein>
    <recommendedName>
        <fullName evidence="6">RING-type domain-containing protein</fullName>
    </recommendedName>
</protein>
<dbReference type="Pfam" id="PF00097">
    <property type="entry name" value="zf-C3HC4"/>
    <property type="match status" value="1"/>
</dbReference>
<accession>A0A813NGP1</accession>
<feature type="domain" description="RING-type" evidence="6">
    <location>
        <begin position="76"/>
        <end position="114"/>
    </location>
</feature>
<evidence type="ECO:0000259" key="6">
    <source>
        <dbReference type="PROSITE" id="PS50089"/>
    </source>
</evidence>
<evidence type="ECO:0000256" key="4">
    <source>
        <dbReference type="PROSITE-ProRule" id="PRU00175"/>
    </source>
</evidence>
<dbReference type="InterPro" id="IPR001293">
    <property type="entry name" value="Znf_TRAF"/>
</dbReference>
<dbReference type="PROSITE" id="PS51257">
    <property type="entry name" value="PROKAR_LIPOPROTEIN"/>
    <property type="match status" value="1"/>
</dbReference>
<dbReference type="InterPro" id="IPR018957">
    <property type="entry name" value="Znf_C3HC4_RING-type"/>
</dbReference>
<feature type="coiled-coil region" evidence="5">
    <location>
        <begin position="201"/>
        <end position="235"/>
    </location>
</feature>
<keyword evidence="5" id="KW-0175">Coiled coil</keyword>
<gene>
    <name evidence="7" type="ORF">EDS130_LOCUS1451</name>
</gene>
<evidence type="ECO:0000313" key="7">
    <source>
        <dbReference type="EMBL" id="CAF0736225.1"/>
    </source>
</evidence>
<evidence type="ECO:0000256" key="3">
    <source>
        <dbReference type="ARBA" id="ARBA00022833"/>
    </source>
</evidence>
<dbReference type="SUPFAM" id="SSF57850">
    <property type="entry name" value="RING/U-box"/>
    <property type="match status" value="1"/>
</dbReference>
<name>A0A813NGP1_ADIRI</name>
<evidence type="ECO:0000256" key="5">
    <source>
        <dbReference type="SAM" id="Coils"/>
    </source>
</evidence>
<dbReference type="AlphaFoldDB" id="A0A813NGP1"/>
<proteinExistence type="predicted"/>
<evidence type="ECO:0000256" key="1">
    <source>
        <dbReference type="ARBA" id="ARBA00022723"/>
    </source>
</evidence>
<sequence>MFKNNFADKIRRAVLFSIISGACFEEVYILGQCRSNFDIPSKKKSRKECITKVRFVNFSQCFIYLRVSTKNEYDYICDQPFIRPVSTNCRKKHKFCRQCIQQWLKRSSSCPKCRQILHSEDLISITEDIVIDVLNELRVKCTACGETGLERGDFNNHIKHSCPSIIVTCPASDIKCSWTGPRSQLDNHLKRCSYESLRPLISSLVSENQALKEQVSQLSRHMKEHHREMQHFKEQFHQHINRIDRQHNETARTLITRDPCAQFQSQLVRICSLNI</sequence>
<keyword evidence="1" id="KW-0479">Metal-binding</keyword>
<dbReference type="Gene3D" id="3.30.40.10">
    <property type="entry name" value="Zinc/RING finger domain, C3HC4 (zinc finger)"/>
    <property type="match status" value="2"/>
</dbReference>
<dbReference type="PROSITE" id="PS50089">
    <property type="entry name" value="ZF_RING_2"/>
    <property type="match status" value="1"/>
</dbReference>
<dbReference type="EMBL" id="CAJNOJ010000003">
    <property type="protein sequence ID" value="CAF0736225.1"/>
    <property type="molecule type" value="Genomic_DNA"/>
</dbReference>
<dbReference type="InterPro" id="IPR001841">
    <property type="entry name" value="Znf_RING"/>
</dbReference>
<dbReference type="GO" id="GO:0008270">
    <property type="term" value="F:zinc ion binding"/>
    <property type="evidence" value="ECO:0007669"/>
    <property type="project" value="UniProtKB-KW"/>
</dbReference>
<dbReference type="OrthoDB" id="6105938at2759"/>
<evidence type="ECO:0000256" key="2">
    <source>
        <dbReference type="ARBA" id="ARBA00022771"/>
    </source>
</evidence>
<reference evidence="7" key="1">
    <citation type="submission" date="2021-02" db="EMBL/GenBank/DDBJ databases">
        <authorList>
            <person name="Nowell W R."/>
        </authorList>
    </citation>
    <scope>NUCLEOTIDE SEQUENCE</scope>
</reference>
<comment type="caution">
    <text evidence="7">The sequence shown here is derived from an EMBL/GenBank/DDBJ whole genome shotgun (WGS) entry which is preliminary data.</text>
</comment>
<dbReference type="InterPro" id="IPR013083">
    <property type="entry name" value="Znf_RING/FYVE/PHD"/>
</dbReference>
<dbReference type="Proteomes" id="UP000663852">
    <property type="component" value="Unassembled WGS sequence"/>
</dbReference>
<keyword evidence="2 4" id="KW-0863">Zinc-finger</keyword>
<dbReference type="Pfam" id="PF02176">
    <property type="entry name" value="zf-TRAF"/>
    <property type="match status" value="1"/>
</dbReference>
<organism evidence="7 8">
    <name type="scientific">Adineta ricciae</name>
    <name type="common">Rotifer</name>
    <dbReference type="NCBI Taxonomy" id="249248"/>
    <lineage>
        <taxon>Eukaryota</taxon>
        <taxon>Metazoa</taxon>
        <taxon>Spiralia</taxon>
        <taxon>Gnathifera</taxon>
        <taxon>Rotifera</taxon>
        <taxon>Eurotatoria</taxon>
        <taxon>Bdelloidea</taxon>
        <taxon>Adinetida</taxon>
        <taxon>Adinetidae</taxon>
        <taxon>Adineta</taxon>
    </lineage>
</organism>
<dbReference type="PANTHER" id="PTHR10131">
    <property type="entry name" value="TNF RECEPTOR ASSOCIATED FACTOR"/>
    <property type="match status" value="1"/>
</dbReference>
<keyword evidence="3" id="KW-0862">Zinc</keyword>
<evidence type="ECO:0000313" key="8">
    <source>
        <dbReference type="Proteomes" id="UP000663852"/>
    </source>
</evidence>
<dbReference type="PANTHER" id="PTHR10131:SF94">
    <property type="entry name" value="TNF RECEPTOR-ASSOCIATED FACTOR 4"/>
    <property type="match status" value="1"/>
</dbReference>
<dbReference type="SUPFAM" id="SSF49599">
    <property type="entry name" value="TRAF domain-like"/>
    <property type="match status" value="1"/>
</dbReference>